<evidence type="ECO:0000256" key="1">
    <source>
        <dbReference type="SAM" id="MobiDB-lite"/>
    </source>
</evidence>
<dbReference type="Proteomes" id="UP001341840">
    <property type="component" value="Unassembled WGS sequence"/>
</dbReference>
<feature type="compositionally biased region" description="Polar residues" evidence="1">
    <location>
        <begin position="313"/>
        <end position="327"/>
    </location>
</feature>
<reference evidence="2 3" key="1">
    <citation type="journal article" date="2023" name="Plants (Basel)">
        <title>Bridging the Gap: Combining Genomics and Transcriptomics Approaches to Understand Stylosanthes scabra, an Orphan Legume from the Brazilian Caatinga.</title>
        <authorList>
            <person name="Ferreira-Neto J.R.C."/>
            <person name="da Silva M.D."/>
            <person name="Binneck E."/>
            <person name="de Melo N.F."/>
            <person name="da Silva R.H."/>
            <person name="de Melo A.L.T.M."/>
            <person name="Pandolfi V."/>
            <person name="Bustamante F.O."/>
            <person name="Brasileiro-Vidal A.C."/>
            <person name="Benko-Iseppon A.M."/>
        </authorList>
    </citation>
    <scope>NUCLEOTIDE SEQUENCE [LARGE SCALE GENOMIC DNA]</scope>
    <source>
        <tissue evidence="2">Leaves</tissue>
    </source>
</reference>
<dbReference type="EMBL" id="JASCZI010061633">
    <property type="protein sequence ID" value="MED6139174.1"/>
    <property type="molecule type" value="Genomic_DNA"/>
</dbReference>
<accession>A0ABU6SSN9</accession>
<keyword evidence="3" id="KW-1185">Reference proteome</keyword>
<evidence type="ECO:0000313" key="3">
    <source>
        <dbReference type="Proteomes" id="UP001341840"/>
    </source>
</evidence>
<organism evidence="2 3">
    <name type="scientific">Stylosanthes scabra</name>
    <dbReference type="NCBI Taxonomy" id="79078"/>
    <lineage>
        <taxon>Eukaryota</taxon>
        <taxon>Viridiplantae</taxon>
        <taxon>Streptophyta</taxon>
        <taxon>Embryophyta</taxon>
        <taxon>Tracheophyta</taxon>
        <taxon>Spermatophyta</taxon>
        <taxon>Magnoliopsida</taxon>
        <taxon>eudicotyledons</taxon>
        <taxon>Gunneridae</taxon>
        <taxon>Pentapetalae</taxon>
        <taxon>rosids</taxon>
        <taxon>fabids</taxon>
        <taxon>Fabales</taxon>
        <taxon>Fabaceae</taxon>
        <taxon>Papilionoideae</taxon>
        <taxon>50 kb inversion clade</taxon>
        <taxon>dalbergioids sensu lato</taxon>
        <taxon>Dalbergieae</taxon>
        <taxon>Pterocarpus clade</taxon>
        <taxon>Stylosanthes</taxon>
    </lineage>
</organism>
<protein>
    <submittedName>
        <fullName evidence="2">Uncharacterized protein</fullName>
    </submittedName>
</protein>
<sequence>MSRVKQAGKHARTDPNAPQPPPRLSQTPVKRWFAEDDERTAYDERLSRMEILPPKYIGDGVLLDEKYPEFWRLIDIQGLRPFLYTHGRYYPRFVAAVFTTIFIQEDSDEDEGEGFALGFRLGGREYKFTLAALSTSWGLKDEGDTFKGGSYQLGSWNEFSKAAAMRDLRVDYAVSGKYAVSRMTTDHRLLLYVLSYVLLPRKSNHGTATEEDLLILWAIVREKQIHWPYLMAHRLFRYSQGRAGSFLGLAHLWTGIFEMAPLDLSHEELVNPGSANIITSKNINQMRRNLAGQADAAGDAGEEAAGDMPMLDTQPQHTVGTSSQVPTKTEVPPQEQSEVIEFVRKGFEEMRMMMSDGFARLSERMDSLDTHMASQDVHIRSLRDEFRNFKGEDVVFDPPEHQDGAPAQD</sequence>
<comment type="caution">
    <text evidence="2">The sequence shown here is derived from an EMBL/GenBank/DDBJ whole genome shotgun (WGS) entry which is preliminary data.</text>
</comment>
<gene>
    <name evidence="2" type="ORF">PIB30_081423</name>
</gene>
<feature type="region of interest" description="Disordered" evidence="1">
    <location>
        <begin position="1"/>
        <end position="27"/>
    </location>
</feature>
<feature type="compositionally biased region" description="Basic residues" evidence="1">
    <location>
        <begin position="1"/>
        <end position="10"/>
    </location>
</feature>
<evidence type="ECO:0000313" key="2">
    <source>
        <dbReference type="EMBL" id="MED6139174.1"/>
    </source>
</evidence>
<feature type="region of interest" description="Disordered" evidence="1">
    <location>
        <begin position="292"/>
        <end position="336"/>
    </location>
</feature>
<name>A0ABU6SSN9_9FABA</name>
<proteinExistence type="predicted"/>